<dbReference type="Proteomes" id="UP000053675">
    <property type="component" value="Unassembled WGS sequence"/>
</dbReference>
<accession>A0A084UB14</accession>
<dbReference type="eggNOG" id="COG5661">
    <property type="taxonomic scope" value="Bacteria"/>
</dbReference>
<evidence type="ECO:0000313" key="1">
    <source>
        <dbReference type="EMBL" id="KFB10150.1"/>
    </source>
</evidence>
<dbReference type="InterPro" id="IPR010321">
    <property type="entry name" value="DUF922"/>
</dbReference>
<gene>
    <name evidence="1" type="ORF">EL18_01180</name>
</gene>
<name>A0A084UB14_9HYPH</name>
<dbReference type="EMBL" id="JMQM01000001">
    <property type="protein sequence ID" value="KFB10150.1"/>
    <property type="molecule type" value="Genomic_DNA"/>
</dbReference>
<dbReference type="OrthoDB" id="7888967at2"/>
<dbReference type="STRING" id="472175.EL18_01180"/>
<dbReference type="PIRSF" id="PIRSF010521">
    <property type="entry name" value="DUF922_bac"/>
    <property type="match status" value="1"/>
</dbReference>
<proteinExistence type="predicted"/>
<dbReference type="RefSeq" id="WP_036480735.1">
    <property type="nucleotide sequence ID" value="NZ_JMQM01000001.1"/>
</dbReference>
<evidence type="ECO:0000313" key="2">
    <source>
        <dbReference type="Proteomes" id="UP000053675"/>
    </source>
</evidence>
<protein>
    <recommendedName>
        <fullName evidence="3">Peptidase</fullName>
    </recommendedName>
</protein>
<reference evidence="1 2" key="1">
    <citation type="submission" date="2014-05" db="EMBL/GenBank/DDBJ databases">
        <title>Draft Genome Sequence of Nitratireductor basaltis Strain UMTGB225, A Marine Bacterium Isolated from Green Barrel Tunicate.</title>
        <authorList>
            <person name="Gan H.Y."/>
        </authorList>
    </citation>
    <scope>NUCLEOTIDE SEQUENCE [LARGE SCALE GENOMIC DNA]</scope>
    <source>
        <strain evidence="1 2">UMTGB225</strain>
    </source>
</reference>
<evidence type="ECO:0008006" key="3">
    <source>
        <dbReference type="Google" id="ProtNLM"/>
    </source>
</evidence>
<dbReference type="Pfam" id="PF06037">
    <property type="entry name" value="DUF922"/>
    <property type="match status" value="1"/>
</dbReference>
<organism evidence="1 2">
    <name type="scientific">Nitratireductor basaltis</name>
    <dbReference type="NCBI Taxonomy" id="472175"/>
    <lineage>
        <taxon>Bacteria</taxon>
        <taxon>Pseudomonadati</taxon>
        <taxon>Pseudomonadota</taxon>
        <taxon>Alphaproteobacteria</taxon>
        <taxon>Hyphomicrobiales</taxon>
        <taxon>Phyllobacteriaceae</taxon>
        <taxon>Nitratireductor</taxon>
    </lineage>
</organism>
<dbReference type="AlphaFoldDB" id="A0A084UB14"/>
<comment type="caution">
    <text evidence="1">The sequence shown here is derived from an EMBL/GenBank/DDBJ whole genome shotgun (WGS) entry which is preliminary data.</text>
</comment>
<dbReference type="PATRIC" id="fig|472175.3.peg.1187"/>
<keyword evidence="2" id="KW-1185">Reference proteome</keyword>
<sequence length="204" mass="23069">MKKSLIIVGVLAFSTVVAGATSLSKTYSYFTIGGSTLSQIEEQLKARGPRLGATGQRHPGATNMEFTTKIDYGESDGWCRVQNAAVALNAAVTLPRWRATKSAKQDVRLVWNILERDIKRHEESHIIIAKNHARELENTLLRLPRKRECGAVQKLAETATQRILAKHDAAQIKFDRIEAKNFESRLLRLLDYRLEQMEREALKQ</sequence>